<keyword evidence="3" id="KW-1185">Reference proteome</keyword>
<evidence type="ECO:0000313" key="3">
    <source>
        <dbReference type="Proteomes" id="UP001175000"/>
    </source>
</evidence>
<dbReference type="GO" id="GO:0016787">
    <property type="term" value="F:hydrolase activity"/>
    <property type="evidence" value="ECO:0007669"/>
    <property type="project" value="UniProtKB-KW"/>
</dbReference>
<protein>
    <submittedName>
        <fullName evidence="2">Uncharacterized protein</fullName>
    </submittedName>
</protein>
<comment type="caution">
    <text evidence="2">The sequence shown here is derived from an EMBL/GenBank/DDBJ whole genome shotgun (WGS) entry which is preliminary data.</text>
</comment>
<dbReference type="PROSITE" id="PS00690">
    <property type="entry name" value="DEAH_ATP_HELICASE"/>
    <property type="match status" value="1"/>
</dbReference>
<evidence type="ECO:0000313" key="2">
    <source>
        <dbReference type="EMBL" id="KAK0627097.1"/>
    </source>
</evidence>
<name>A0AA40C6M3_9PEZI</name>
<gene>
    <name evidence="2" type="ORF">B0T14DRAFT_493282</name>
</gene>
<sequence length="251" mass="26807">MACIASRNENTRPESGASALYHASSRTPISYKPATHYYPHQVTALFNKTYESKAQSTKSLAPATGNPALVPMTRRASPNEAIMPLQLQKHNPPTQPRLGGLGMALRSAAQRVTAHPSSARPSASITAFWVFASKPARNIAAALFADEMGLGKTATSPAVTVVGHRLRDAPLPRASPASSKKLGLQCQAQAQARPVRYILLLPNTSALKGIDSTFAITGDHRKPPTMVQFAVQPARIIVDEAHCIKGKATML</sequence>
<dbReference type="AlphaFoldDB" id="A0AA40C6M3"/>
<organism evidence="2 3">
    <name type="scientific">Immersiella caudata</name>
    <dbReference type="NCBI Taxonomy" id="314043"/>
    <lineage>
        <taxon>Eukaryota</taxon>
        <taxon>Fungi</taxon>
        <taxon>Dikarya</taxon>
        <taxon>Ascomycota</taxon>
        <taxon>Pezizomycotina</taxon>
        <taxon>Sordariomycetes</taxon>
        <taxon>Sordariomycetidae</taxon>
        <taxon>Sordariales</taxon>
        <taxon>Lasiosphaeriaceae</taxon>
        <taxon>Immersiella</taxon>
    </lineage>
</organism>
<dbReference type="Proteomes" id="UP001175000">
    <property type="component" value="Unassembled WGS sequence"/>
</dbReference>
<keyword evidence="1" id="KW-0378">Hydrolase</keyword>
<evidence type="ECO:0000256" key="1">
    <source>
        <dbReference type="ARBA" id="ARBA00022801"/>
    </source>
</evidence>
<dbReference type="EMBL" id="JAULSU010000002">
    <property type="protein sequence ID" value="KAK0627097.1"/>
    <property type="molecule type" value="Genomic_DNA"/>
</dbReference>
<proteinExistence type="predicted"/>
<accession>A0AA40C6M3</accession>
<reference evidence="2" key="1">
    <citation type="submission" date="2023-06" db="EMBL/GenBank/DDBJ databases">
        <title>Genome-scale phylogeny and comparative genomics of the fungal order Sordariales.</title>
        <authorList>
            <consortium name="Lawrence Berkeley National Laboratory"/>
            <person name="Hensen N."/>
            <person name="Bonometti L."/>
            <person name="Westerberg I."/>
            <person name="Brannstrom I.O."/>
            <person name="Guillou S."/>
            <person name="Cros-Aarteil S."/>
            <person name="Calhoun S."/>
            <person name="Haridas S."/>
            <person name="Kuo A."/>
            <person name="Mondo S."/>
            <person name="Pangilinan J."/>
            <person name="Riley R."/>
            <person name="Labutti K."/>
            <person name="Andreopoulos B."/>
            <person name="Lipzen A."/>
            <person name="Chen C."/>
            <person name="Yanf M."/>
            <person name="Daum C."/>
            <person name="Ng V."/>
            <person name="Clum A."/>
            <person name="Steindorff A."/>
            <person name="Ohm R."/>
            <person name="Martin F."/>
            <person name="Silar P."/>
            <person name="Natvig D."/>
            <person name="Lalanne C."/>
            <person name="Gautier V."/>
            <person name="Ament-Velasquez S.L."/>
            <person name="Kruys A."/>
            <person name="Hutchinson M.I."/>
            <person name="Powell A.J."/>
            <person name="Barry K."/>
            <person name="Miller A.N."/>
            <person name="Grigoriev I.V."/>
            <person name="Debuchy R."/>
            <person name="Gladieux P."/>
            <person name="Thoren M.H."/>
            <person name="Johannesson H."/>
        </authorList>
    </citation>
    <scope>NUCLEOTIDE SEQUENCE</scope>
    <source>
        <strain evidence="2">CBS 606.72</strain>
    </source>
</reference>
<dbReference type="InterPro" id="IPR002464">
    <property type="entry name" value="DNA/RNA_helicase_DEAH_CS"/>
</dbReference>